<feature type="compositionally biased region" description="Polar residues" evidence="1">
    <location>
        <begin position="271"/>
        <end position="284"/>
    </location>
</feature>
<evidence type="ECO:0000313" key="3">
    <source>
        <dbReference type="Proteomes" id="UP001146793"/>
    </source>
</evidence>
<dbReference type="AlphaFoldDB" id="A0AAV7ZJK5"/>
<reference evidence="2" key="1">
    <citation type="submission" date="2022-08" db="EMBL/GenBank/DDBJ databases">
        <title>Novel sulphate-reducing endosymbionts in the free-living metamonad Anaeramoeba.</title>
        <authorList>
            <person name="Jerlstrom-Hultqvist J."/>
            <person name="Cepicka I."/>
            <person name="Gallot-Lavallee L."/>
            <person name="Salas-Leiva D."/>
            <person name="Curtis B.A."/>
            <person name="Zahonova K."/>
            <person name="Pipaliya S."/>
            <person name="Dacks J."/>
            <person name="Roger A.J."/>
        </authorList>
    </citation>
    <scope>NUCLEOTIDE SEQUENCE</scope>
    <source>
        <strain evidence="2">Busselton2</strain>
    </source>
</reference>
<feature type="compositionally biased region" description="Basic residues" evidence="1">
    <location>
        <begin position="297"/>
        <end position="306"/>
    </location>
</feature>
<dbReference type="Proteomes" id="UP001146793">
    <property type="component" value="Unassembled WGS sequence"/>
</dbReference>
<proteinExistence type="predicted"/>
<feature type="compositionally biased region" description="Basic residues" evidence="1">
    <location>
        <begin position="195"/>
        <end position="206"/>
    </location>
</feature>
<evidence type="ECO:0008006" key="4">
    <source>
        <dbReference type="Google" id="ProtNLM"/>
    </source>
</evidence>
<name>A0AAV7ZJK5_9EUKA</name>
<dbReference type="CDD" id="cd00174">
    <property type="entry name" value="SH3"/>
    <property type="match status" value="1"/>
</dbReference>
<feature type="compositionally biased region" description="Acidic residues" evidence="1">
    <location>
        <begin position="261"/>
        <end position="270"/>
    </location>
</feature>
<evidence type="ECO:0000256" key="1">
    <source>
        <dbReference type="SAM" id="MobiDB-lite"/>
    </source>
</evidence>
<gene>
    <name evidence="2" type="ORF">M0812_11884</name>
</gene>
<feature type="compositionally biased region" description="Basic and acidic residues" evidence="1">
    <location>
        <begin position="207"/>
        <end position="216"/>
    </location>
</feature>
<protein>
    <recommendedName>
        <fullName evidence="4">SH3 domain-containing protein</fullName>
    </recommendedName>
</protein>
<comment type="caution">
    <text evidence="2">The sequence shown here is derived from an EMBL/GenBank/DDBJ whole genome shotgun (WGS) entry which is preliminary data.</text>
</comment>
<feature type="region of interest" description="Disordered" evidence="1">
    <location>
        <begin position="163"/>
        <end position="306"/>
    </location>
</feature>
<organism evidence="2 3">
    <name type="scientific">Anaeramoeba flamelloides</name>
    <dbReference type="NCBI Taxonomy" id="1746091"/>
    <lineage>
        <taxon>Eukaryota</taxon>
        <taxon>Metamonada</taxon>
        <taxon>Anaeramoebidae</taxon>
        <taxon>Anaeramoeba</taxon>
    </lineage>
</organism>
<dbReference type="InterPro" id="IPR036028">
    <property type="entry name" value="SH3-like_dom_sf"/>
</dbReference>
<evidence type="ECO:0000313" key="2">
    <source>
        <dbReference type="EMBL" id="KAJ3442154.1"/>
    </source>
</evidence>
<feature type="compositionally biased region" description="Basic residues" evidence="1">
    <location>
        <begin position="171"/>
        <end position="188"/>
    </location>
</feature>
<feature type="compositionally biased region" description="Low complexity" evidence="1">
    <location>
        <begin position="247"/>
        <end position="258"/>
    </location>
</feature>
<dbReference type="SUPFAM" id="SSF50044">
    <property type="entry name" value="SH3-domain"/>
    <property type="match status" value="1"/>
</dbReference>
<dbReference type="EMBL" id="JANTQA010000026">
    <property type="protein sequence ID" value="KAJ3442154.1"/>
    <property type="molecule type" value="Genomic_DNA"/>
</dbReference>
<accession>A0AAV7ZJK5</accession>
<sequence length="343" mass="39481">MSKSQNNTPVLFEVIAIKDCQKKQPDFLTFPIGEKISVLKNKGDTWLGFSKKKGIKHSGYFSRHNVFQISKSEKQYLTVDESTSETGQYTSESVSTKKFSYDFSSSTDTEIDYEDLFYSKNESIMSDDEHSEDLGKLLKSLNGNKKKFESLIKTDVNKTSYFPKDVVYDTKKKKRKKKKKKMKTKKKSNREEKKKPKVKKKTKTKNSYKDNSDSDFNKPNNKHNMKKNENINITNQNSKENNKHFHSSSNKNSNPPKGNETDNDSGDPNDSENINEVMTNSANDGVQIKFKDLKPPPKPKGKKPKLITKSLNEKISLKNKYSGEIHINSNFTWAINKKKKKKK</sequence>